<keyword evidence="1" id="KW-0547">Nucleotide-binding</keyword>
<dbReference type="SUPFAM" id="SSF55785">
    <property type="entry name" value="PYP-like sensor domain (PAS domain)"/>
    <property type="match status" value="1"/>
</dbReference>
<dbReference type="Pfam" id="PF25601">
    <property type="entry name" value="AAA_lid_14"/>
    <property type="match status" value="1"/>
</dbReference>
<keyword evidence="3" id="KW-0805">Transcription regulation</keyword>
<keyword evidence="8" id="KW-1185">Reference proteome</keyword>
<keyword evidence="2" id="KW-0067">ATP-binding</keyword>
<dbReference type="InterPro" id="IPR000014">
    <property type="entry name" value="PAS"/>
</dbReference>
<protein>
    <submittedName>
        <fullName evidence="7">Sigma 54-interacting transcriptional regulator</fullName>
    </submittedName>
</protein>
<evidence type="ECO:0000313" key="7">
    <source>
        <dbReference type="EMBL" id="MCW3807074.1"/>
    </source>
</evidence>
<dbReference type="Gene3D" id="3.30.450.20">
    <property type="entry name" value="PAS domain"/>
    <property type="match status" value="1"/>
</dbReference>
<dbReference type="AlphaFoldDB" id="A0AAE3MGC5"/>
<dbReference type="InterPro" id="IPR027417">
    <property type="entry name" value="P-loop_NTPase"/>
</dbReference>
<dbReference type="FunFam" id="3.40.50.300:FF:000006">
    <property type="entry name" value="DNA-binding transcriptional regulator NtrC"/>
    <property type="match status" value="1"/>
</dbReference>
<dbReference type="Pfam" id="PF02954">
    <property type="entry name" value="HTH_8"/>
    <property type="match status" value="1"/>
</dbReference>
<dbReference type="InterPro" id="IPR035965">
    <property type="entry name" value="PAS-like_dom_sf"/>
</dbReference>
<dbReference type="PANTHER" id="PTHR32071:SF57">
    <property type="entry name" value="C4-DICARBOXYLATE TRANSPORT TRANSCRIPTIONAL REGULATORY PROTEIN DCTD"/>
    <property type="match status" value="1"/>
</dbReference>
<reference evidence="7" key="1">
    <citation type="submission" date="2022-10" db="EMBL/GenBank/DDBJ databases">
        <authorList>
            <person name="Yu W.X."/>
        </authorList>
    </citation>
    <scope>NUCLEOTIDE SEQUENCE</scope>
    <source>
        <strain evidence="7">D04</strain>
    </source>
</reference>
<dbReference type="InterPro" id="IPR058031">
    <property type="entry name" value="AAA_lid_NorR"/>
</dbReference>
<dbReference type="PROSITE" id="PS00688">
    <property type="entry name" value="SIGMA54_INTERACT_3"/>
    <property type="match status" value="1"/>
</dbReference>
<dbReference type="Pfam" id="PF00989">
    <property type="entry name" value="PAS"/>
    <property type="match status" value="1"/>
</dbReference>
<dbReference type="Gene3D" id="1.10.10.60">
    <property type="entry name" value="Homeodomain-like"/>
    <property type="match status" value="1"/>
</dbReference>
<dbReference type="InterPro" id="IPR025662">
    <property type="entry name" value="Sigma_54_int_dom_ATP-bd_1"/>
</dbReference>
<feature type="domain" description="Sigma-54 factor interaction" evidence="6">
    <location>
        <begin position="258"/>
        <end position="488"/>
    </location>
</feature>
<evidence type="ECO:0000256" key="4">
    <source>
        <dbReference type="ARBA" id="ARBA00023125"/>
    </source>
</evidence>
<dbReference type="Proteomes" id="UP001207408">
    <property type="component" value="Unassembled WGS sequence"/>
</dbReference>
<dbReference type="PROSITE" id="PS50045">
    <property type="entry name" value="SIGMA54_INTERACT_4"/>
    <property type="match status" value="1"/>
</dbReference>
<dbReference type="SMART" id="SM00382">
    <property type="entry name" value="AAA"/>
    <property type="match status" value="1"/>
</dbReference>
<dbReference type="InterPro" id="IPR002197">
    <property type="entry name" value="HTH_Fis"/>
</dbReference>
<dbReference type="EMBL" id="JAPDPI010000037">
    <property type="protein sequence ID" value="MCW3807074.1"/>
    <property type="molecule type" value="Genomic_DNA"/>
</dbReference>
<keyword evidence="5" id="KW-0804">Transcription</keyword>
<dbReference type="SUPFAM" id="SSF46689">
    <property type="entry name" value="Homeodomain-like"/>
    <property type="match status" value="1"/>
</dbReference>
<evidence type="ECO:0000259" key="6">
    <source>
        <dbReference type="PROSITE" id="PS50045"/>
    </source>
</evidence>
<proteinExistence type="predicted"/>
<dbReference type="InterPro" id="IPR003593">
    <property type="entry name" value="AAA+_ATPase"/>
</dbReference>
<evidence type="ECO:0000313" key="8">
    <source>
        <dbReference type="Proteomes" id="UP001207408"/>
    </source>
</evidence>
<comment type="caution">
    <text evidence="7">The sequence shown here is derived from an EMBL/GenBank/DDBJ whole genome shotgun (WGS) entry which is preliminary data.</text>
</comment>
<sequence length="573" mass="64329">MTGISTKNIVQHINNCISLEIKDLIAEPAIIYLFDNNKKLISSHSTSSANIYEKYSTVNFLEQPNSNQIENDNINFSSQELTILPNLLYTIGVLIEGNPSLANSYVGLIKTIITHSTNNLSSHHLLNKNEQFTFAIMNAVNFAVLSTNSTGKIIYANDHCCRVLNIKRTELLEYSISKLIPNWDSIAKMVSSGNEISNKEITLVTPEESLKFNLNCSSIKDSNNNEIGFVLAFRSIEKVYQLVNKYTGMQARYTFDNIIGKSKIMRQAIEYAETISNSPSTILIEGESGTGKEVFAQSIHNASNRKNASFVAINCAAISENLIESELFGYDDGAFTGAKKGGHPGKFELANNGTLFLDEIGDMKPDMQVKLLRAIQESSITRVGGDKVIPVDVRIIAATNKNLQNEVDKGKFRMDLFYRISVIPLYIPSLRERKGDIPTLIRYFLNQKSLKLHKDIPHLGYSSLQQMLDYEWPGNVRELENYIEQLVNFNGKISLDSFHKLKTAEEEHSFSNENTVDADTVPDMTLQDLEKRHISMSIKKHKGNMSKVAKTLGIGRNTLYQKLKKYGIEKPLS</sequence>
<dbReference type="InterPro" id="IPR025943">
    <property type="entry name" value="Sigma_54_int_dom_ATP-bd_2"/>
</dbReference>
<dbReference type="Gene3D" id="1.10.8.60">
    <property type="match status" value="1"/>
</dbReference>
<dbReference type="Gene3D" id="3.40.50.300">
    <property type="entry name" value="P-loop containing nucleotide triphosphate hydrolases"/>
    <property type="match status" value="1"/>
</dbReference>
<dbReference type="SMART" id="SM00091">
    <property type="entry name" value="PAS"/>
    <property type="match status" value="1"/>
</dbReference>
<dbReference type="InterPro" id="IPR009057">
    <property type="entry name" value="Homeodomain-like_sf"/>
</dbReference>
<dbReference type="PROSITE" id="PS00676">
    <property type="entry name" value="SIGMA54_INTERACT_2"/>
    <property type="match status" value="1"/>
</dbReference>
<accession>A0AAE3MGC5</accession>
<dbReference type="RefSeq" id="WP_301201121.1">
    <property type="nucleotide sequence ID" value="NZ_JAPDPI010000037.1"/>
</dbReference>
<evidence type="ECO:0000256" key="1">
    <source>
        <dbReference type="ARBA" id="ARBA00022741"/>
    </source>
</evidence>
<dbReference type="PANTHER" id="PTHR32071">
    <property type="entry name" value="TRANSCRIPTIONAL REGULATORY PROTEIN"/>
    <property type="match status" value="1"/>
</dbReference>
<keyword evidence="4" id="KW-0238">DNA-binding</keyword>
<gene>
    <name evidence="7" type="ORF">OM074_15660</name>
</gene>
<evidence type="ECO:0000256" key="5">
    <source>
        <dbReference type="ARBA" id="ARBA00023163"/>
    </source>
</evidence>
<dbReference type="GO" id="GO:0005524">
    <property type="term" value="F:ATP binding"/>
    <property type="evidence" value="ECO:0007669"/>
    <property type="project" value="UniProtKB-KW"/>
</dbReference>
<dbReference type="PROSITE" id="PS00675">
    <property type="entry name" value="SIGMA54_INTERACT_1"/>
    <property type="match status" value="1"/>
</dbReference>
<evidence type="ECO:0000256" key="3">
    <source>
        <dbReference type="ARBA" id="ARBA00023015"/>
    </source>
</evidence>
<dbReference type="CDD" id="cd00130">
    <property type="entry name" value="PAS"/>
    <property type="match status" value="1"/>
</dbReference>
<dbReference type="PRINTS" id="PR01590">
    <property type="entry name" value="HTHFIS"/>
</dbReference>
<name>A0AAE3MGC5_9BACT</name>
<dbReference type="InterPro" id="IPR013767">
    <property type="entry name" value="PAS_fold"/>
</dbReference>
<dbReference type="InterPro" id="IPR025944">
    <property type="entry name" value="Sigma_54_int_dom_CS"/>
</dbReference>
<evidence type="ECO:0000256" key="2">
    <source>
        <dbReference type="ARBA" id="ARBA00022840"/>
    </source>
</evidence>
<dbReference type="Pfam" id="PF00158">
    <property type="entry name" value="Sigma54_activat"/>
    <property type="match status" value="1"/>
</dbReference>
<organism evidence="7 8">
    <name type="scientific">Plebeiibacterium marinum</name>
    <dbReference type="NCBI Taxonomy" id="2992111"/>
    <lineage>
        <taxon>Bacteria</taxon>
        <taxon>Pseudomonadati</taxon>
        <taxon>Bacteroidota</taxon>
        <taxon>Bacteroidia</taxon>
        <taxon>Marinilabiliales</taxon>
        <taxon>Marinilabiliaceae</taxon>
        <taxon>Plebeiibacterium</taxon>
    </lineage>
</organism>
<dbReference type="GO" id="GO:0043565">
    <property type="term" value="F:sequence-specific DNA binding"/>
    <property type="evidence" value="ECO:0007669"/>
    <property type="project" value="InterPro"/>
</dbReference>
<dbReference type="InterPro" id="IPR002078">
    <property type="entry name" value="Sigma_54_int"/>
</dbReference>
<dbReference type="SUPFAM" id="SSF52540">
    <property type="entry name" value="P-loop containing nucleoside triphosphate hydrolases"/>
    <property type="match status" value="1"/>
</dbReference>
<dbReference type="GO" id="GO:0006355">
    <property type="term" value="P:regulation of DNA-templated transcription"/>
    <property type="evidence" value="ECO:0007669"/>
    <property type="project" value="InterPro"/>
</dbReference>
<dbReference type="CDD" id="cd00009">
    <property type="entry name" value="AAA"/>
    <property type="match status" value="1"/>
</dbReference>